<keyword evidence="2" id="KW-0812">Transmembrane</keyword>
<feature type="region of interest" description="Disordered" evidence="1">
    <location>
        <begin position="469"/>
        <end position="498"/>
    </location>
</feature>
<dbReference type="PANTHER" id="PTHR46741:SF2">
    <property type="entry name" value="RIBOSOMAL PROTEIN L34AE"/>
    <property type="match status" value="1"/>
</dbReference>
<comment type="caution">
    <text evidence="3">The sequence shown here is derived from an EMBL/GenBank/DDBJ whole genome shotgun (WGS) entry which is preliminary data.</text>
</comment>
<keyword evidence="2" id="KW-1133">Transmembrane helix</keyword>
<dbReference type="OrthoDB" id="772197at2759"/>
<evidence type="ECO:0000256" key="1">
    <source>
        <dbReference type="SAM" id="MobiDB-lite"/>
    </source>
</evidence>
<proteinExistence type="predicted"/>
<dbReference type="AlphaFoldDB" id="A0A843WNL2"/>
<feature type="compositionally biased region" description="Polar residues" evidence="1">
    <location>
        <begin position="552"/>
        <end position="565"/>
    </location>
</feature>
<feature type="compositionally biased region" description="Basic and acidic residues" evidence="1">
    <location>
        <begin position="568"/>
        <end position="603"/>
    </location>
</feature>
<dbReference type="PANTHER" id="PTHR46741">
    <property type="entry name" value="OS09G0413600 PROTEIN"/>
    <property type="match status" value="1"/>
</dbReference>
<sequence length="989" mass="111752">MADTGGAAADAVVGTNLGMVANRAHAKVISWRRMLLLVAGCFWFFFTASLAFSIRFMTRRLFRAKREEDSPRPADSNSSPAQPLEVEMGTEPTKSEEEDVDTCKGEETPVFQFRFSFQVPEENNLGSREAQEGSHGEDAASSMTTSVSNNYSFLFERDLSGFLEAPQVITMSVQESYVGSDGVVLNKTQELDGELRGRISALKCSEGSDSDAGEATCVDEGVNKSVLSDDVELGDTEQLAVELCNRISSSKWAREAGETVDGETALCRGLDSDVVVPQNTEELDRELKTRLSAVKSASETHLAPERPVHGDHPQVCLSSWSDGNALDNGEELDRDLTTRFLSVKSSTDSGDEAAASICASGLFPGNLGKAEESEEFGPVLRFTEEEDQLESVRLTSEACLPAGACPLPQWGITGGSDSDTLSDSPSDGYSVKELNMDFDSEGFLSERDFEPETDKESLFEFNIDNEEFHKRHQESEAAQLPNPHSFHTGSSMDPRGENIEFAEDSNHIVTVHDSISLSDGEAGFNQRQNPGTSSSSKSYDENGEENGRVETAHSNSSETPDSFVNSEHLGEKSDEQAQRQDAHVQQDPDHSEESHSRELKELTPEESEELESLWEHQDLIDQLRTELRKVRSIGLPTISEESESPKPTEDLKPWKFDAKFLHEDPMDELHKFYKSYRERMRKFDILNYQKMYALGFLRLNDPLQSMVTQKPFIPAITSLLSHNIWHRRRKSSSDPSEKFVKELQSDLETVYVGQACLSWEFLRWQYERTRELLDPDLQKGRHYNHVAGEFQQFQVLIQRFLEDEPFQGPRVLNYVRNRCVIRSLLQVPMVREDCFKGKTEEKRKWEDAVTSEELECVMDKSIRVFWEFVKADTPTIVKGLIGTPTEPQDPADRKLMVDIQADVQKKDKKLKDITRAGNCLVNKFKKLRDGRWIQDDLLFSQIDLKLVSRVLKMTRITTDQLVWCHKKLSKIGFVDRKLVREPSFFLFPY</sequence>
<evidence type="ECO:0000256" key="2">
    <source>
        <dbReference type="SAM" id="Phobius"/>
    </source>
</evidence>
<name>A0A843WNL2_COLES</name>
<evidence type="ECO:0000313" key="3">
    <source>
        <dbReference type="EMBL" id="MQM08168.1"/>
    </source>
</evidence>
<keyword evidence="4" id="KW-1185">Reference proteome</keyword>
<accession>A0A843WNL2</accession>
<dbReference type="InterPro" id="IPR012870">
    <property type="entry name" value="DUF1666"/>
</dbReference>
<evidence type="ECO:0000313" key="4">
    <source>
        <dbReference type="Proteomes" id="UP000652761"/>
    </source>
</evidence>
<feature type="region of interest" description="Disordered" evidence="1">
    <location>
        <begin position="65"/>
        <end position="101"/>
    </location>
</feature>
<feature type="compositionally biased region" description="Polar residues" evidence="1">
    <location>
        <begin position="525"/>
        <end position="537"/>
    </location>
</feature>
<dbReference type="Pfam" id="PF07891">
    <property type="entry name" value="DUF1666"/>
    <property type="match status" value="1"/>
</dbReference>
<feature type="transmembrane region" description="Helical" evidence="2">
    <location>
        <begin position="35"/>
        <end position="57"/>
    </location>
</feature>
<keyword evidence="2" id="KW-0472">Membrane</keyword>
<dbReference type="EMBL" id="NMUH01004047">
    <property type="protein sequence ID" value="MQM08168.1"/>
    <property type="molecule type" value="Genomic_DNA"/>
</dbReference>
<feature type="region of interest" description="Disordered" evidence="1">
    <location>
        <begin position="519"/>
        <end position="612"/>
    </location>
</feature>
<gene>
    <name evidence="3" type="ORF">Taro_041023</name>
</gene>
<dbReference type="Proteomes" id="UP000652761">
    <property type="component" value="Unassembled WGS sequence"/>
</dbReference>
<protein>
    <submittedName>
        <fullName evidence="3">Uncharacterized protein</fullName>
    </submittedName>
</protein>
<reference evidence="3" key="1">
    <citation type="submission" date="2017-07" db="EMBL/GenBank/DDBJ databases">
        <title>Taro Niue Genome Assembly and Annotation.</title>
        <authorList>
            <person name="Atibalentja N."/>
            <person name="Keating K."/>
            <person name="Fields C.J."/>
        </authorList>
    </citation>
    <scope>NUCLEOTIDE SEQUENCE</scope>
    <source>
        <strain evidence="3">Niue_2</strain>
        <tissue evidence="3">Leaf</tissue>
    </source>
</reference>
<organism evidence="3 4">
    <name type="scientific">Colocasia esculenta</name>
    <name type="common">Wild taro</name>
    <name type="synonym">Arum esculentum</name>
    <dbReference type="NCBI Taxonomy" id="4460"/>
    <lineage>
        <taxon>Eukaryota</taxon>
        <taxon>Viridiplantae</taxon>
        <taxon>Streptophyta</taxon>
        <taxon>Embryophyta</taxon>
        <taxon>Tracheophyta</taxon>
        <taxon>Spermatophyta</taxon>
        <taxon>Magnoliopsida</taxon>
        <taxon>Liliopsida</taxon>
        <taxon>Araceae</taxon>
        <taxon>Aroideae</taxon>
        <taxon>Colocasieae</taxon>
        <taxon>Colocasia</taxon>
    </lineage>
</organism>